<sequence length="1159" mass="135755">MSKNQNNIQSPKNNQIKNQTFSFNPIGNELITQQSLSNNNDPNKQKLDNQKMPLIKQSSNSSNQNKQSLIQQSYQTPKQNQLNLSQNSFYIPNNYKTTAETVPTLNTKNNSTQQAFNPQTSQSQQQQNLQQNQLSSSINFSRQQLNLQQSQKQVQNLSITNQVRHNNSQSASGIKIGIIQQNTLPSSPVKIGSMSSLQDSNYKKLNSVQASATKGGELSQNIGKRNNSTNSINFNVGSLSNTQKSFQASNQAGNRQLSINQSTIELQKDDILIKDSQYIKEKREQIYETLRNWSISDGESMAALLESNNLQLLISMFKCFQEELESKYILLPSTERSSLQRIVDIQRLFIKHIKDLVSVFQKNAKTIGGKDQYIQNLVQNLGVFQKTNEKFIQQINEYKLIDVEANQFIQKEKQFEQSAISLNFQNTKLQSQVDSLVKKIQEMESTIDIEALKKEIDSLKRLIEDQTQHFKEQTTLKDKQISVAQITAGSLKITNQKLEKEIAILRDAFQKHTIQINTLCAENEQLTEENNQFRERLYMLQEDIYGKNLRAQETKELLKKFQNAYKKLQEKVDRITLEKSLNIDPPDNPDFEEEVRFFETVRAVYKNNPLFTKRIKNEYAGLNIIEVDKKVKQNDEKPRVFQNQVSININSNEPNFNINHYRFYKFSFFTFCQHRYESIIKNNTQIYKFRKVTNLFMGQLRGILDSKWNEAVSIENYQSFSDFCDFTYSWLTTFCVDKLSRKIVLNQEYNEMDQTLKEVYIANFYVDLYNPILNKLWEVITFREFLSSNTSNDEIYFYLHCRNLIFKGPQLDYMESTFQPIHFIKFSHAKTIVEMVMCRYDQANIEFMIGTLFRKSTKKKGQYLIDSSLVLRLLLEYYRAERVQRFRLIKELFFSQQGYEINGQFAINFDSFCKIFNDNYKGTTNLEKAQLYRDCMTIGNGIVTSDIFYVVATERNFFMKNLRLKMLSELPEFDKNTLKFEPDFDFRSKMITKFFEDCKIKLKGCLKYLKDYSMNQGLEQNYMKVNELIGYVADLKNFNLDSTTIQGKNLPLYFSQLISKSIQVAEIQMYQTFQTGVNVGESEMMELLLNRFDNTMNFVTDYLETKRSRLEIKKLTKLKKFQVWIKKKISKWYGVLNVLLLAKLQEALKQERQQQLNNY</sequence>
<dbReference type="EMBL" id="GG662260">
    <property type="protein sequence ID" value="EAS06721.2"/>
    <property type="molecule type" value="Genomic_DNA"/>
</dbReference>
<feature type="compositionally biased region" description="Low complexity" evidence="2">
    <location>
        <begin position="113"/>
        <end position="135"/>
    </location>
</feature>
<gene>
    <name evidence="3" type="ORF">TTHERM_00688610</name>
</gene>
<feature type="region of interest" description="Disordered" evidence="2">
    <location>
        <begin position="56"/>
        <end position="77"/>
    </location>
</feature>
<dbReference type="AlphaFoldDB" id="I7MMT7"/>
<evidence type="ECO:0000256" key="2">
    <source>
        <dbReference type="SAM" id="MobiDB-lite"/>
    </source>
</evidence>
<feature type="coiled-coil region" evidence="1">
    <location>
        <begin position="426"/>
        <end position="578"/>
    </location>
</feature>
<dbReference type="STRING" id="312017.I7MMT7"/>
<feature type="region of interest" description="Disordered" evidence="2">
    <location>
        <begin position="1"/>
        <end position="20"/>
    </location>
</feature>
<reference evidence="4" key="1">
    <citation type="journal article" date="2006" name="PLoS Biol.">
        <title>Macronuclear genome sequence of the ciliate Tetrahymena thermophila, a model eukaryote.</title>
        <authorList>
            <person name="Eisen J.A."/>
            <person name="Coyne R.S."/>
            <person name="Wu M."/>
            <person name="Wu D."/>
            <person name="Thiagarajan M."/>
            <person name="Wortman J.R."/>
            <person name="Badger J.H."/>
            <person name="Ren Q."/>
            <person name="Amedeo P."/>
            <person name="Jones K.M."/>
            <person name="Tallon L.J."/>
            <person name="Delcher A.L."/>
            <person name="Salzberg S.L."/>
            <person name="Silva J.C."/>
            <person name="Haas B.J."/>
            <person name="Majoros W.H."/>
            <person name="Farzad M."/>
            <person name="Carlton J.M."/>
            <person name="Smith R.K. Jr."/>
            <person name="Garg J."/>
            <person name="Pearlman R.E."/>
            <person name="Karrer K.M."/>
            <person name="Sun L."/>
            <person name="Manning G."/>
            <person name="Elde N.C."/>
            <person name="Turkewitz A.P."/>
            <person name="Asai D.J."/>
            <person name="Wilkes D.E."/>
            <person name="Wang Y."/>
            <person name="Cai H."/>
            <person name="Collins K."/>
            <person name="Stewart B.A."/>
            <person name="Lee S.R."/>
            <person name="Wilamowska K."/>
            <person name="Weinberg Z."/>
            <person name="Ruzzo W.L."/>
            <person name="Wloga D."/>
            <person name="Gaertig J."/>
            <person name="Frankel J."/>
            <person name="Tsao C.-C."/>
            <person name="Gorovsky M.A."/>
            <person name="Keeling P.J."/>
            <person name="Waller R.F."/>
            <person name="Patron N.J."/>
            <person name="Cherry J.M."/>
            <person name="Stover N.A."/>
            <person name="Krieger C.J."/>
            <person name="del Toro C."/>
            <person name="Ryder H.F."/>
            <person name="Williamson S.C."/>
            <person name="Barbeau R.A."/>
            <person name="Hamilton E.P."/>
            <person name="Orias E."/>
        </authorList>
    </citation>
    <scope>NUCLEOTIDE SEQUENCE [LARGE SCALE GENOMIC DNA]</scope>
    <source>
        <strain evidence="4">SB210</strain>
    </source>
</reference>
<dbReference type="KEGG" id="tet:TTHERM_00688610"/>
<dbReference type="PANTHER" id="PTHR39867">
    <property type="entry name" value="HELICASE ATP-BINDING DOMAIN-CONTAINING PROTEIN"/>
    <property type="match status" value="1"/>
</dbReference>
<dbReference type="PANTHER" id="PTHR39867:SF1">
    <property type="entry name" value="HELICASE ATP-BINDING DOMAIN-CONTAINING PROTEIN"/>
    <property type="match status" value="1"/>
</dbReference>
<feature type="compositionally biased region" description="Low complexity" evidence="2">
    <location>
        <begin position="56"/>
        <end position="73"/>
    </location>
</feature>
<protein>
    <submittedName>
        <fullName evidence="3">Uncharacterized protein</fullName>
    </submittedName>
</protein>
<keyword evidence="1" id="KW-0175">Coiled coil</keyword>
<name>I7MMT7_TETTS</name>
<dbReference type="GeneID" id="7844011"/>
<dbReference type="eggNOG" id="ENOG502SM4F">
    <property type="taxonomic scope" value="Eukaryota"/>
</dbReference>
<dbReference type="Proteomes" id="UP000009168">
    <property type="component" value="Unassembled WGS sequence"/>
</dbReference>
<evidence type="ECO:0000313" key="4">
    <source>
        <dbReference type="Proteomes" id="UP000009168"/>
    </source>
</evidence>
<dbReference type="OrthoDB" id="292583at2759"/>
<organism evidence="3 4">
    <name type="scientific">Tetrahymena thermophila (strain SB210)</name>
    <dbReference type="NCBI Taxonomy" id="312017"/>
    <lineage>
        <taxon>Eukaryota</taxon>
        <taxon>Sar</taxon>
        <taxon>Alveolata</taxon>
        <taxon>Ciliophora</taxon>
        <taxon>Intramacronucleata</taxon>
        <taxon>Oligohymenophorea</taxon>
        <taxon>Hymenostomatida</taxon>
        <taxon>Tetrahymenina</taxon>
        <taxon>Tetrahymenidae</taxon>
        <taxon>Tetrahymena</taxon>
    </lineage>
</organism>
<keyword evidence="4" id="KW-1185">Reference proteome</keyword>
<feature type="region of interest" description="Disordered" evidence="2">
    <location>
        <begin position="108"/>
        <end position="135"/>
    </location>
</feature>
<accession>I7MMT7</accession>
<dbReference type="InParanoid" id="I7MMT7"/>
<proteinExistence type="predicted"/>
<dbReference type="RefSeq" id="XP_001026963.2">
    <property type="nucleotide sequence ID" value="XM_001026963.2"/>
</dbReference>
<evidence type="ECO:0000313" key="3">
    <source>
        <dbReference type="EMBL" id="EAS06721.2"/>
    </source>
</evidence>
<evidence type="ECO:0000256" key="1">
    <source>
        <dbReference type="SAM" id="Coils"/>
    </source>
</evidence>